<proteinExistence type="inferred from homology"/>
<dbReference type="InterPro" id="IPR006283">
    <property type="entry name" value="ThiL-like"/>
</dbReference>
<feature type="binding site" evidence="1">
    <location>
        <position position="337"/>
    </location>
    <ligand>
        <name>substrate</name>
    </ligand>
</feature>
<feature type="binding site" evidence="1">
    <location>
        <position position="52"/>
    </location>
    <ligand>
        <name>Mg(2+)</name>
        <dbReference type="ChEBI" id="CHEBI:18420"/>
        <label>1</label>
    </ligand>
</feature>
<dbReference type="Proteomes" id="UP000092596">
    <property type="component" value="Chromosome"/>
</dbReference>
<dbReference type="GO" id="GO:0000287">
    <property type="term" value="F:magnesium ion binding"/>
    <property type="evidence" value="ECO:0007669"/>
    <property type="project" value="UniProtKB-UniRule"/>
</dbReference>
<dbReference type="Gene3D" id="3.90.650.10">
    <property type="entry name" value="PurM-like C-terminal domain"/>
    <property type="match status" value="1"/>
</dbReference>
<dbReference type="UniPathway" id="UPA00060">
    <property type="reaction ID" value="UER00142"/>
</dbReference>
<dbReference type="GO" id="GO:0009030">
    <property type="term" value="F:thiamine-phosphate kinase activity"/>
    <property type="evidence" value="ECO:0007669"/>
    <property type="project" value="UniProtKB-UniRule"/>
</dbReference>
<dbReference type="RefSeq" id="WP_065247958.1">
    <property type="nucleotide sequence ID" value="NZ_CP012117.1"/>
</dbReference>
<keyword evidence="1" id="KW-0067">ATP-binding</keyword>
<evidence type="ECO:0000313" key="4">
    <source>
        <dbReference type="Proteomes" id="UP000092596"/>
    </source>
</evidence>
<dbReference type="STRING" id="1630135.DAD186_12770"/>
<dbReference type="PATRIC" id="fig|1630135.4.peg.1278"/>
<dbReference type="InterPro" id="IPR036676">
    <property type="entry name" value="PurM-like_C_sf"/>
</dbReference>
<dbReference type="CDD" id="cd02194">
    <property type="entry name" value="ThiL"/>
    <property type="match status" value="1"/>
</dbReference>
<comment type="pathway">
    <text evidence="1">Cofactor biosynthesis; thiamine diphosphate biosynthesis; thiamine diphosphate from thiamine phosphate: step 1/1.</text>
</comment>
<feature type="binding site" evidence="1">
    <location>
        <begin position="129"/>
        <end position="130"/>
    </location>
    <ligand>
        <name>ATP</name>
        <dbReference type="ChEBI" id="CHEBI:30616"/>
    </ligand>
</feature>
<keyword evidence="1" id="KW-0547">Nucleotide-binding</keyword>
<feature type="binding site" evidence="1">
    <location>
        <position position="38"/>
    </location>
    <ligand>
        <name>Mg(2+)</name>
        <dbReference type="ChEBI" id="CHEBI:18420"/>
        <label>3</label>
    </ligand>
</feature>
<comment type="catalytic activity">
    <reaction evidence="1">
        <text>thiamine phosphate + ATP = thiamine diphosphate + ADP</text>
        <dbReference type="Rhea" id="RHEA:15913"/>
        <dbReference type="ChEBI" id="CHEBI:30616"/>
        <dbReference type="ChEBI" id="CHEBI:37575"/>
        <dbReference type="ChEBI" id="CHEBI:58937"/>
        <dbReference type="ChEBI" id="CHEBI:456216"/>
        <dbReference type="EC" id="2.7.4.16"/>
    </reaction>
</comment>
<dbReference type="GO" id="GO:0009229">
    <property type="term" value="P:thiamine diphosphate biosynthetic process"/>
    <property type="evidence" value="ECO:0007669"/>
    <property type="project" value="UniProtKB-UniRule"/>
</dbReference>
<name>A0A1B0ZIU2_9MICO</name>
<dbReference type="SUPFAM" id="SSF56042">
    <property type="entry name" value="PurM C-terminal domain-like"/>
    <property type="match status" value="1"/>
</dbReference>
<protein>
    <recommendedName>
        <fullName evidence="1">Thiamine-monophosphate kinase</fullName>
        <shortName evidence="1">TMP kinase</shortName>
        <shortName evidence="1">Thiamine-phosphate kinase</shortName>
        <ecNumber evidence="1">2.7.4.16</ecNumber>
    </recommendedName>
</protein>
<dbReference type="AlphaFoldDB" id="A0A1B0ZIU2"/>
<feature type="binding site" evidence="1">
    <location>
        <position position="82"/>
    </location>
    <ligand>
        <name>Mg(2+)</name>
        <dbReference type="ChEBI" id="CHEBI:18420"/>
        <label>4</label>
    </ligand>
</feature>
<comment type="caution">
    <text evidence="1">Lacks conserved residue(s) required for the propagation of feature annotation.</text>
</comment>
<comment type="miscellaneous">
    <text evidence="1">Reaction mechanism of ThiL seems to utilize a direct, inline transfer of the gamma-phosphate of ATP to TMP rather than a phosphorylated enzyme intermediate.</text>
</comment>
<dbReference type="KEGG" id="dva:DAD186_12770"/>
<dbReference type="EMBL" id="CP012117">
    <property type="protein sequence ID" value="ANP27827.1"/>
    <property type="molecule type" value="Genomic_DNA"/>
</dbReference>
<feature type="binding site" evidence="1">
    <location>
        <position position="236"/>
    </location>
    <ligand>
        <name>Mg(2+)</name>
        <dbReference type="ChEBI" id="CHEBI:18420"/>
        <label>5</label>
    </ligand>
</feature>
<dbReference type="PANTHER" id="PTHR30270">
    <property type="entry name" value="THIAMINE-MONOPHOSPHATE KINASE"/>
    <property type="match status" value="1"/>
</dbReference>
<keyword evidence="1" id="KW-0784">Thiamine biosynthesis</keyword>
<dbReference type="Gene3D" id="3.30.1330.10">
    <property type="entry name" value="PurM-like, N-terminal domain"/>
    <property type="match status" value="1"/>
</dbReference>
<dbReference type="Pfam" id="PF00586">
    <property type="entry name" value="AIRS"/>
    <property type="match status" value="1"/>
</dbReference>
<keyword evidence="1 3" id="KW-0418">Kinase</keyword>
<keyword evidence="1" id="KW-0808">Transferase</keyword>
<organism evidence="3 4">
    <name type="scientific">Dermabacter vaginalis</name>
    <dbReference type="NCBI Taxonomy" id="1630135"/>
    <lineage>
        <taxon>Bacteria</taxon>
        <taxon>Bacillati</taxon>
        <taxon>Actinomycetota</taxon>
        <taxon>Actinomycetes</taxon>
        <taxon>Micrococcales</taxon>
        <taxon>Dermabacteraceae</taxon>
        <taxon>Dermabacter</taxon>
    </lineage>
</organism>
<evidence type="ECO:0000259" key="2">
    <source>
        <dbReference type="Pfam" id="PF00586"/>
    </source>
</evidence>
<dbReference type="HAMAP" id="MF_02128">
    <property type="entry name" value="TMP_kinase"/>
    <property type="match status" value="1"/>
</dbReference>
<feature type="binding site" evidence="1">
    <location>
        <position position="130"/>
    </location>
    <ligand>
        <name>Mg(2+)</name>
        <dbReference type="ChEBI" id="CHEBI:18420"/>
        <label>1</label>
    </ligand>
</feature>
<dbReference type="SUPFAM" id="SSF55326">
    <property type="entry name" value="PurM N-terminal domain-like"/>
    <property type="match status" value="1"/>
</dbReference>
<feature type="binding site" evidence="1">
    <location>
        <position position="51"/>
    </location>
    <ligand>
        <name>Mg(2+)</name>
        <dbReference type="ChEBI" id="CHEBI:18420"/>
        <label>4</label>
    </ligand>
</feature>
<dbReference type="PIRSF" id="PIRSF005303">
    <property type="entry name" value="Thiam_monoph_kin"/>
    <property type="match status" value="1"/>
</dbReference>
<gene>
    <name evidence="1" type="primary">thiL</name>
    <name evidence="3" type="ORF">DAD186_12770</name>
</gene>
<feature type="binding site" evidence="1">
    <location>
        <position position="60"/>
    </location>
    <ligand>
        <name>substrate</name>
    </ligand>
</feature>
<dbReference type="InterPro" id="IPR036921">
    <property type="entry name" value="PurM-like_N_sf"/>
</dbReference>
<evidence type="ECO:0000313" key="3">
    <source>
        <dbReference type="EMBL" id="ANP27827.1"/>
    </source>
</evidence>
<comment type="function">
    <text evidence="1">Catalyzes the ATP-dependent phosphorylation of thiamine-monophosphate (TMP) to form thiamine-pyrophosphate (TPP), the active form of vitamin B1.</text>
</comment>
<feature type="domain" description="PurM-like N-terminal" evidence="2">
    <location>
        <begin position="36"/>
        <end position="146"/>
    </location>
</feature>
<feature type="binding site" evidence="1">
    <location>
        <position position="53"/>
    </location>
    <ligand>
        <name>Mg(2+)</name>
        <dbReference type="ChEBI" id="CHEBI:18420"/>
        <label>2</label>
    </ligand>
</feature>
<feature type="binding site" evidence="1">
    <location>
        <position position="82"/>
    </location>
    <ligand>
        <name>Mg(2+)</name>
        <dbReference type="ChEBI" id="CHEBI:18420"/>
        <label>2</label>
    </ligand>
</feature>
<keyword evidence="1" id="KW-0479">Metal-binding</keyword>
<feature type="binding site" evidence="1">
    <location>
        <position position="233"/>
    </location>
    <ligand>
        <name>Mg(2+)</name>
        <dbReference type="ChEBI" id="CHEBI:18420"/>
        <label>3</label>
    </ligand>
</feature>
<dbReference type="GO" id="GO:0005524">
    <property type="term" value="F:ATP binding"/>
    <property type="evidence" value="ECO:0007669"/>
    <property type="project" value="UniProtKB-UniRule"/>
</dbReference>
<feature type="binding site" evidence="1">
    <location>
        <position position="82"/>
    </location>
    <ligand>
        <name>Mg(2+)</name>
        <dbReference type="ChEBI" id="CHEBI:18420"/>
        <label>3</label>
    </ligand>
</feature>
<dbReference type="InterPro" id="IPR016188">
    <property type="entry name" value="PurM-like_N"/>
</dbReference>
<dbReference type="NCBIfam" id="TIGR01379">
    <property type="entry name" value="thiL"/>
    <property type="match status" value="1"/>
</dbReference>
<dbReference type="GO" id="GO:0009228">
    <property type="term" value="P:thiamine biosynthetic process"/>
    <property type="evidence" value="ECO:0007669"/>
    <property type="project" value="UniProtKB-KW"/>
</dbReference>
<feature type="binding site" evidence="1">
    <location>
        <position position="156"/>
    </location>
    <ligand>
        <name>ATP</name>
        <dbReference type="ChEBI" id="CHEBI:30616"/>
    </ligand>
</feature>
<comment type="similarity">
    <text evidence="1">Belongs to the thiamine-monophosphate kinase family.</text>
</comment>
<sequence length="342" mass="35280">MRQHETSLGELGEAGILERIVPFFQHRDDAVIVGPGDDCAVVRAAGELVFTTDAIVEGYDFILGTSDPVSIGRKAAVQNLADVASMGAKPRWLLTTVLAGKNTPIAVLEGIAGGIALEAHPLGASVIGGDLGTARELTISITAIGELREPGTAVVRSGARAGDVLAVGGDLLGLSSAGLAQVLGKADATLPDIEAGGGAVARLAKRALAWHLAPEPDLSAGWGAGRLASAMIDISDGLVRDASRIARASDVNLDLSRAALESDRALLAPLADICGVDAMEWVLGSGEEHLMLATFPANVWAESTEVRAEFREIGRVLPCEGEGTVLLDGAPLAMHGWDHFSL</sequence>
<keyword evidence="1" id="KW-0460">Magnesium</keyword>
<feature type="binding site" evidence="1">
    <location>
        <position position="53"/>
    </location>
    <ligand>
        <name>Mg(2+)</name>
        <dbReference type="ChEBI" id="CHEBI:18420"/>
        <label>1</label>
    </ligand>
</feature>
<dbReference type="EC" id="2.7.4.16" evidence="1"/>
<dbReference type="PANTHER" id="PTHR30270:SF0">
    <property type="entry name" value="THIAMINE-MONOPHOSPHATE KINASE"/>
    <property type="match status" value="1"/>
</dbReference>
<accession>A0A1B0ZIU2</accession>
<feature type="binding site" evidence="1">
    <location>
        <position position="38"/>
    </location>
    <ligand>
        <name>Mg(2+)</name>
        <dbReference type="ChEBI" id="CHEBI:18420"/>
        <label>4</label>
    </ligand>
</feature>
<evidence type="ECO:0000256" key="1">
    <source>
        <dbReference type="HAMAP-Rule" id="MF_02128"/>
    </source>
</evidence>
<reference evidence="3 4" key="1">
    <citation type="submission" date="2015-06" db="EMBL/GenBank/DDBJ databases">
        <title>Investigation of pathophysiology for high-risk pregnancy and development of treatment modality based on it.</title>
        <authorList>
            <person name="Kim B.-C."/>
            <person name="Lim S."/>
        </authorList>
    </citation>
    <scope>NUCLEOTIDE SEQUENCE [LARGE SCALE GENOMIC DNA]</scope>
    <source>
        <strain evidence="3 4">AD1-86</strain>
    </source>
</reference>
<feature type="binding site" evidence="1">
    <location>
        <position position="235"/>
    </location>
    <ligand>
        <name>ATP</name>
        <dbReference type="ChEBI" id="CHEBI:30616"/>
    </ligand>
</feature>
<feature type="binding site" evidence="1">
    <location>
        <position position="287"/>
    </location>
    <ligand>
        <name>substrate</name>
    </ligand>
</feature>